<sequence>MRVPGLVTGLLITGSIPLAFQAWVSDIDFVAVMDAEPSPAQLAALPEVHAQLPSGPHYDGIYLTREQLAASSRVDDVAPQILAGEFTPAKPAGQLNPVTWLEVARHSVPVRGDRPAVALDEDHLRAWLRGNLSGYWSTWVAKARKELGTLVADDPIPAEIMVWGITGPSRLHHTLATGDVTTKSGACRYTAERFPAWAELCDRAMRARAGADVRFTVTDGWAMTELMTAVIADALNRCGMGEGTRTGN</sequence>
<evidence type="ECO:0000313" key="2">
    <source>
        <dbReference type="Proteomes" id="UP001500307"/>
    </source>
</evidence>
<dbReference type="EMBL" id="BAABGU010000049">
    <property type="protein sequence ID" value="GAA4579469.1"/>
    <property type="molecule type" value="Genomic_DNA"/>
</dbReference>
<accession>A0ABP8T136</accession>
<keyword evidence="2" id="KW-1185">Reference proteome</keyword>
<evidence type="ECO:0008006" key="3">
    <source>
        <dbReference type="Google" id="ProtNLM"/>
    </source>
</evidence>
<gene>
    <name evidence="1" type="ORF">GCM10023176_57310</name>
</gene>
<name>A0ABP8T136_9ACTN</name>
<evidence type="ECO:0000313" key="1">
    <source>
        <dbReference type="EMBL" id="GAA4579469.1"/>
    </source>
</evidence>
<reference evidence="2" key="1">
    <citation type="journal article" date="2019" name="Int. J. Syst. Evol. Microbiol.">
        <title>The Global Catalogue of Microorganisms (GCM) 10K type strain sequencing project: providing services to taxonomists for standard genome sequencing and annotation.</title>
        <authorList>
            <consortium name="The Broad Institute Genomics Platform"/>
            <consortium name="The Broad Institute Genome Sequencing Center for Infectious Disease"/>
            <person name="Wu L."/>
            <person name="Ma J."/>
        </authorList>
    </citation>
    <scope>NUCLEOTIDE SEQUENCE [LARGE SCALE GENOMIC DNA]</scope>
    <source>
        <strain evidence="2">JCM 3175</strain>
    </source>
</reference>
<comment type="caution">
    <text evidence="1">The sequence shown here is derived from an EMBL/GenBank/DDBJ whole genome shotgun (WGS) entry which is preliminary data.</text>
</comment>
<dbReference type="Proteomes" id="UP001500307">
    <property type="component" value="Unassembled WGS sequence"/>
</dbReference>
<organism evidence="1 2">
    <name type="scientific">Micromonospora coerulea</name>
    <dbReference type="NCBI Taxonomy" id="47856"/>
    <lineage>
        <taxon>Bacteria</taxon>
        <taxon>Bacillati</taxon>
        <taxon>Actinomycetota</taxon>
        <taxon>Actinomycetes</taxon>
        <taxon>Micromonosporales</taxon>
        <taxon>Micromonosporaceae</taxon>
        <taxon>Micromonospora</taxon>
    </lineage>
</organism>
<proteinExistence type="predicted"/>
<protein>
    <recommendedName>
        <fullName evidence="3">Adenylyltransferase AadA C-terminal domain-containing protein</fullName>
    </recommendedName>
</protein>